<evidence type="ECO:0000256" key="2">
    <source>
        <dbReference type="SAM" id="MobiDB-lite"/>
    </source>
</evidence>
<feature type="domain" description="DUF6537" evidence="4">
    <location>
        <begin position="957"/>
        <end position="1155"/>
    </location>
</feature>
<reference evidence="5 6" key="1">
    <citation type="submission" date="2020-08" db="EMBL/GenBank/DDBJ databases">
        <title>Aquariorum lacteus gen. nov., sp. nov., a new member of the family Comamonadaceae, isolated from freshwater aquarium.</title>
        <authorList>
            <person name="Chun S.-J."/>
        </authorList>
    </citation>
    <scope>NUCLEOTIDE SEQUENCE [LARGE SCALE GENOMIC DNA]</scope>
    <source>
        <strain evidence="5 6">SJAQ100</strain>
    </source>
</reference>
<dbReference type="NCBIfam" id="NF009589">
    <property type="entry name" value="PRK13030.1"/>
    <property type="match status" value="1"/>
</dbReference>
<dbReference type="Pfam" id="PF01558">
    <property type="entry name" value="POR"/>
    <property type="match status" value="1"/>
</dbReference>
<keyword evidence="6" id="KW-1185">Reference proteome</keyword>
<evidence type="ECO:0000256" key="1">
    <source>
        <dbReference type="ARBA" id="ARBA00023002"/>
    </source>
</evidence>
<dbReference type="CDD" id="cd07034">
    <property type="entry name" value="TPP_PYR_PFOR_IOR-alpha_like"/>
    <property type="match status" value="1"/>
</dbReference>
<name>A0A839HIU1_9BURK</name>
<dbReference type="PANTHER" id="PTHR48084:SF3">
    <property type="entry name" value="SUBUNIT OF PYRUVATE:FLAVODOXIN OXIDOREDUCTASE"/>
    <property type="match status" value="1"/>
</dbReference>
<dbReference type="NCBIfam" id="NF009588">
    <property type="entry name" value="PRK13029.1"/>
    <property type="match status" value="1"/>
</dbReference>
<dbReference type="GO" id="GO:0016903">
    <property type="term" value="F:oxidoreductase activity, acting on the aldehyde or oxo group of donors"/>
    <property type="evidence" value="ECO:0007669"/>
    <property type="project" value="InterPro"/>
</dbReference>
<proteinExistence type="predicted"/>
<dbReference type="Gene3D" id="3.40.920.10">
    <property type="entry name" value="Pyruvate-ferredoxin oxidoreductase, PFOR, domain III"/>
    <property type="match status" value="1"/>
</dbReference>
<dbReference type="EMBL" id="JACIVI010000002">
    <property type="protein sequence ID" value="MBB1161833.1"/>
    <property type="molecule type" value="Genomic_DNA"/>
</dbReference>
<dbReference type="InterPro" id="IPR029061">
    <property type="entry name" value="THDP-binding"/>
</dbReference>
<keyword evidence="5" id="KW-0670">Pyruvate</keyword>
<evidence type="ECO:0000259" key="3">
    <source>
        <dbReference type="Pfam" id="PF01558"/>
    </source>
</evidence>
<dbReference type="InterPro" id="IPR046667">
    <property type="entry name" value="DUF6537"/>
</dbReference>
<feature type="domain" description="Pyruvate/ketoisovalerate oxidoreductase catalytic" evidence="3">
    <location>
        <begin position="743"/>
        <end position="925"/>
    </location>
</feature>
<dbReference type="Pfam" id="PF20169">
    <property type="entry name" value="DUF6537"/>
    <property type="match status" value="1"/>
</dbReference>
<dbReference type="RefSeq" id="WP_182663156.1">
    <property type="nucleotide sequence ID" value="NZ_JACIVI010000002.1"/>
</dbReference>
<dbReference type="AlphaFoldDB" id="A0A839HIU1"/>
<dbReference type="SUPFAM" id="SSF53323">
    <property type="entry name" value="Pyruvate-ferredoxin oxidoreductase, PFOR, domain III"/>
    <property type="match status" value="1"/>
</dbReference>
<dbReference type="InterPro" id="IPR002869">
    <property type="entry name" value="Pyrv_flavodox_OxRed_cen"/>
</dbReference>
<feature type="compositionally biased region" description="Low complexity" evidence="2">
    <location>
        <begin position="1166"/>
        <end position="1182"/>
    </location>
</feature>
<evidence type="ECO:0000259" key="4">
    <source>
        <dbReference type="Pfam" id="PF20169"/>
    </source>
</evidence>
<dbReference type="InterPro" id="IPR019752">
    <property type="entry name" value="Pyrv/ketoisovalerate_OxRed_cat"/>
</dbReference>
<sequence length="1193" mass="127547">MPHDLSADDALLPMSGRVYVSGIEAIVRLLFVQRWRDRAAGLRTGGFVSGYRGSPLGGLDEALWAVQDRLAREDIHFQPGVNEDLAATAIWGSQQLHLTGESDFVGVFGLWYGKSPGVDRCGDVFKHMAHAGTAPRGGVLLIAGDDHAASSSSLPGQSEQLFIASSIPILYPAGVGEYVELGLHGYAMSRFAGVPIGFKALADTVEASASIDADPAAVVTAVPEDFVIPPGGVHIRSAATITQQARDQESLMQRVRLQAVMAYARRNRLNHVAVAAPRARLGVVASGKAYTETLEALELLGLLDAGEDACPVRLFKVAMPWPLEPTSLLDFAEGLDEILVIEEKRAVIEPQIKELLYERPDGRRPRVVGKFAEQPAAPLANPDWLVSPIVVLSVSAIARILAGRLGAFTDPAPLQQRLAWLDAAEARVASLVPVPARPPWYCAGCPHNTSTRVPEGSLALAGIGCHAMATLIYPKENLSLTHMGGEGMPWLGQAPFSKREHVFVNLGDGTYFHSGSLAIRAAVAAKARMTYKILYNDAVAMTGGQPVDGPIGVPEIVEQLVAEGVTRIAVVADDASRWLGNPVLKPRRAQVQLSIHGREQLDAVQRTLRDFDGPSVLIYDQVCAAEKRRRSKKTPPAKLPTRAFINEAVCEGCGDCGVQSNCVALSPLRTSLGSKRQVDQSACNTDLSCVQGFCPSFVTVEGVTPRRKPARAAEPAAFDPASLPEPQPAAADGVFNVLITGIGGTGVITVGKVIGLAAHLEGRRVSVLDMTGMSQKNGAVSSHVRIAGHGAEIRAPRISPGQADLLIGCDVLTAAAPDSLRCLQPGRTRAVLNSFEQVTGKFAQDAEWRFPAETVRRLLGEAVGGRLDWIDATTLAQKLFGDAIGANLFLLGFAVQQGGLPLPVASLLRAIELNGVAVSASKAAFHWGRRAAVDLAAVQRAALPVQPMVLHRPPSLAALLKEREAFLTAYQDAAYAASYRAFVDGVAQVGRERAGAADLDRLLRAVAEGLFKLMAYKDEYEVARLYSHPDFRARLAETFEGRPRLSFHLAPPLFARAGPDGRPRKIRFGGWVEGAMRGLARLRRLRGTVLDPFGHTAERREERQLIVDYRQSLEQALACGAELDTLLALARLPERIRGYGPVKQAALREVRAEWARLLASLPPTQGGSASSPSGGSQSRTLAPAVAPAIVEAA</sequence>
<feature type="region of interest" description="Disordered" evidence="2">
    <location>
        <begin position="1162"/>
        <end position="1182"/>
    </location>
</feature>
<comment type="caution">
    <text evidence="5">The sequence shown here is derived from an EMBL/GenBank/DDBJ whole genome shotgun (WGS) entry which is preliminary data.</text>
</comment>
<keyword evidence="1" id="KW-0560">Oxidoreductase</keyword>
<dbReference type="Gene3D" id="3.40.50.970">
    <property type="match status" value="1"/>
</dbReference>
<evidence type="ECO:0000313" key="5">
    <source>
        <dbReference type="EMBL" id="MBB1161833.1"/>
    </source>
</evidence>
<accession>A0A839HIU1</accession>
<organism evidence="5 6">
    <name type="scientific">Aquariibacter albus</name>
    <dbReference type="NCBI Taxonomy" id="2759899"/>
    <lineage>
        <taxon>Bacteria</taxon>
        <taxon>Pseudomonadati</taxon>
        <taxon>Pseudomonadota</taxon>
        <taxon>Betaproteobacteria</taxon>
        <taxon>Burkholderiales</taxon>
        <taxon>Sphaerotilaceae</taxon>
        <taxon>Aquariibacter</taxon>
    </lineage>
</organism>
<dbReference type="InterPro" id="IPR002880">
    <property type="entry name" value="Pyrv_Fd/Flavodoxin_OxRdtase_N"/>
</dbReference>
<protein>
    <submittedName>
        <fullName evidence="5">Indolepyruvate ferredoxin oxidoreductase family protein</fullName>
    </submittedName>
</protein>
<gene>
    <name evidence="5" type="ORF">H4F90_07565</name>
</gene>
<dbReference type="SUPFAM" id="SSF52518">
    <property type="entry name" value="Thiamin diphosphate-binding fold (THDP-binding)"/>
    <property type="match status" value="2"/>
</dbReference>
<dbReference type="PANTHER" id="PTHR48084">
    <property type="entry name" value="2-OXOGLUTARATE OXIDOREDUCTASE SUBUNIT KORB-RELATED"/>
    <property type="match status" value="1"/>
</dbReference>
<dbReference type="Proteomes" id="UP000586093">
    <property type="component" value="Unassembled WGS sequence"/>
</dbReference>
<dbReference type="InterPro" id="IPR051457">
    <property type="entry name" value="2-oxoacid:Fd_oxidoreductase"/>
</dbReference>
<evidence type="ECO:0000313" key="6">
    <source>
        <dbReference type="Proteomes" id="UP000586093"/>
    </source>
</evidence>